<comment type="caution">
    <text evidence="1">The sequence shown here is derived from an EMBL/GenBank/DDBJ whole genome shotgun (WGS) entry which is preliminary data.</text>
</comment>
<dbReference type="STRING" id="62101.AB835_08190"/>
<evidence type="ECO:0000313" key="1">
    <source>
        <dbReference type="EMBL" id="ODS23583.1"/>
    </source>
</evidence>
<gene>
    <name evidence="1" type="ORF">AB835_08190</name>
</gene>
<reference evidence="1 2" key="1">
    <citation type="journal article" date="2016" name="Appl. Environ. Microbiol.">
        <title>Lack of Overt Genome Reduction in the Bryostatin-Producing Bryozoan Symbiont "Candidatus Endobugula sertula".</title>
        <authorList>
            <person name="Miller I.J."/>
            <person name="Vanee N."/>
            <person name="Fong S.S."/>
            <person name="Lim-Fong G.E."/>
            <person name="Kwan J.C."/>
        </authorList>
    </citation>
    <scope>NUCLEOTIDE SEQUENCE [LARGE SCALE GENOMIC DNA]</scope>
    <source>
        <strain evidence="1">AB1-4</strain>
    </source>
</reference>
<sequence length="196" mass="22379">MLSLYALEEFPDIYTDAYLVDDDDGLLFVSLWGRDARALELLARLTVNDADSVIRTLTVNVTPRAQRLRVLDASRLSKSVAKTPKETLFGCLANVWIYDSDCVEQRNVSGRWHISRDLTSLAMAQSSDLVWRLVQQASPVPLLDAWRSTVMEFIVGENWLEHRSGYRIYGLRLSLPEEVFLTHISALVRDHTLRLD</sequence>
<protein>
    <submittedName>
        <fullName evidence="1">Uncharacterized protein</fullName>
    </submittedName>
</protein>
<proteinExistence type="predicted"/>
<dbReference type="EMBL" id="MDLC01000025">
    <property type="protein sequence ID" value="ODS23583.1"/>
    <property type="molecule type" value="Genomic_DNA"/>
</dbReference>
<dbReference type="AlphaFoldDB" id="A0A1D2QPX9"/>
<evidence type="ECO:0000313" key="2">
    <source>
        <dbReference type="Proteomes" id="UP000242502"/>
    </source>
</evidence>
<name>A0A1D2QPX9_9GAMM</name>
<accession>A0A1D2QPX9</accession>
<organism evidence="1 2">
    <name type="scientific">Candidatus Endobugula sertula</name>
    <name type="common">Bugula neritina bacterial symbiont</name>
    <dbReference type="NCBI Taxonomy" id="62101"/>
    <lineage>
        <taxon>Bacteria</taxon>
        <taxon>Pseudomonadati</taxon>
        <taxon>Pseudomonadota</taxon>
        <taxon>Gammaproteobacteria</taxon>
        <taxon>Cellvibrionales</taxon>
        <taxon>Cellvibrionaceae</taxon>
        <taxon>Candidatus Endobugula</taxon>
    </lineage>
</organism>
<dbReference type="Proteomes" id="UP000242502">
    <property type="component" value="Unassembled WGS sequence"/>
</dbReference>